<dbReference type="Proteomes" id="UP001141806">
    <property type="component" value="Unassembled WGS sequence"/>
</dbReference>
<organism evidence="1 2">
    <name type="scientific">Protea cynaroides</name>
    <dbReference type="NCBI Taxonomy" id="273540"/>
    <lineage>
        <taxon>Eukaryota</taxon>
        <taxon>Viridiplantae</taxon>
        <taxon>Streptophyta</taxon>
        <taxon>Embryophyta</taxon>
        <taxon>Tracheophyta</taxon>
        <taxon>Spermatophyta</taxon>
        <taxon>Magnoliopsida</taxon>
        <taxon>Proteales</taxon>
        <taxon>Proteaceae</taxon>
        <taxon>Protea</taxon>
    </lineage>
</organism>
<protein>
    <submittedName>
        <fullName evidence="1">Uncharacterized protein</fullName>
    </submittedName>
</protein>
<keyword evidence="2" id="KW-1185">Reference proteome</keyword>
<sequence length="194" mass="21351">MSSSLFGSSPPSTFGTSLYGSLSTASSAVISSDPSTGDVAFGTSILGSSTSATLADMAPIQTALYLLSARKANLLQSELFITDLVRLQDWPPPMVTCHCLSFWSHLMPAWPPPFDALKIRSGLPCISQLFQRPVNISKFAFLAKHERKKEVSRREDISWQILDSLIRTSALGNLIPTLLRLWIPPWPPPYKVFQ</sequence>
<accession>A0A9Q0JVR7</accession>
<name>A0A9Q0JVR7_9MAGN</name>
<comment type="caution">
    <text evidence="1">The sequence shown here is derived from an EMBL/GenBank/DDBJ whole genome shotgun (WGS) entry which is preliminary data.</text>
</comment>
<dbReference type="AlphaFoldDB" id="A0A9Q0JVR7"/>
<reference evidence="1" key="1">
    <citation type="journal article" date="2023" name="Plant J.">
        <title>The genome of the king protea, Protea cynaroides.</title>
        <authorList>
            <person name="Chang J."/>
            <person name="Duong T.A."/>
            <person name="Schoeman C."/>
            <person name="Ma X."/>
            <person name="Roodt D."/>
            <person name="Barker N."/>
            <person name="Li Z."/>
            <person name="Van de Peer Y."/>
            <person name="Mizrachi E."/>
        </authorList>
    </citation>
    <scope>NUCLEOTIDE SEQUENCE</scope>
    <source>
        <tissue evidence="1">Young leaves</tissue>
    </source>
</reference>
<dbReference type="EMBL" id="JAMYWD010000012">
    <property type="protein sequence ID" value="KAJ4953282.1"/>
    <property type="molecule type" value="Genomic_DNA"/>
</dbReference>
<evidence type="ECO:0000313" key="2">
    <source>
        <dbReference type="Proteomes" id="UP001141806"/>
    </source>
</evidence>
<proteinExistence type="predicted"/>
<evidence type="ECO:0000313" key="1">
    <source>
        <dbReference type="EMBL" id="KAJ4953282.1"/>
    </source>
</evidence>
<gene>
    <name evidence="1" type="ORF">NE237_030114</name>
</gene>